<keyword evidence="4" id="KW-0720">Serine protease</keyword>
<feature type="chain" id="PRO_5047376714" evidence="5">
    <location>
        <begin position="35"/>
        <end position="436"/>
    </location>
</feature>
<dbReference type="GO" id="GO:0008241">
    <property type="term" value="F:peptidyl-dipeptidase activity"/>
    <property type="evidence" value="ECO:0007669"/>
    <property type="project" value="UniProtKB-EC"/>
</dbReference>
<name>A0ABU5DK71_9BURK</name>
<dbReference type="PANTHER" id="PTHR36175:SF1">
    <property type="entry name" value="CYANOPHYCINASE"/>
    <property type="match status" value="1"/>
</dbReference>
<keyword evidence="7" id="KW-1185">Reference proteome</keyword>
<dbReference type="Proteomes" id="UP001285263">
    <property type="component" value="Unassembled WGS sequence"/>
</dbReference>
<feature type="signal peptide" evidence="5">
    <location>
        <begin position="1"/>
        <end position="34"/>
    </location>
</feature>
<evidence type="ECO:0000256" key="3">
    <source>
        <dbReference type="ARBA" id="ARBA00022801"/>
    </source>
</evidence>
<comment type="similarity">
    <text evidence="1">Belongs to the peptidase S51 family.</text>
</comment>
<dbReference type="EC" id="3.4.15.6" evidence="6"/>
<keyword evidence="5" id="KW-0732">Signal</keyword>
<evidence type="ECO:0000256" key="1">
    <source>
        <dbReference type="ARBA" id="ARBA00006534"/>
    </source>
</evidence>
<sequence>MYACLPNSVSTRVRRLLASAAFLGACLVAAPSTAAPSPDTSARQGTAIVIGGALRFDNHAVWKRVVDEAGGKGARFAVFGTASGTPELSAEEIVNALNAQGAYAEFIPVAPRLAGANLQRNLNDAALINKVRSSQGIFFSGGAQELIVDTLQPGGQQSAMLQAIWEVYRRGGVVAGSSAGAAVMSTTMFRDAPDPLMVLKGQLRDGREMDQGLGFVGPNLFVDQHFLKRGRIGRMLPLMVAKDYKLGVGIEENSAIVLHGMEMEVIGAKGALLVDLNGATSDPALGAFNLRGAQLSFLDHGDRYNLRTATAIPSAAKNRMVKMDPPTGDDGAALANTPHYLDILGDNTITNAMARLLYGQRVEVLGLAFNAGAPASSLNPDLGFEFRLYKGEGSVGYANVVARGDDNYFYTLLKLRLDVTPVVVKRPLYTPLTPLN</sequence>
<comment type="caution">
    <text evidence="6">The sequence shown here is derived from an EMBL/GenBank/DDBJ whole genome shotgun (WGS) entry which is preliminary data.</text>
</comment>
<keyword evidence="2" id="KW-0645">Protease</keyword>
<keyword evidence="3 6" id="KW-0378">Hydrolase</keyword>
<dbReference type="EMBL" id="JAXCLA010000006">
    <property type="protein sequence ID" value="MDY0746698.1"/>
    <property type="molecule type" value="Genomic_DNA"/>
</dbReference>
<dbReference type="InterPro" id="IPR005320">
    <property type="entry name" value="Peptidase_S51"/>
</dbReference>
<evidence type="ECO:0000256" key="4">
    <source>
        <dbReference type="ARBA" id="ARBA00022825"/>
    </source>
</evidence>
<evidence type="ECO:0000256" key="2">
    <source>
        <dbReference type="ARBA" id="ARBA00022670"/>
    </source>
</evidence>
<protein>
    <submittedName>
        <fullName evidence="6">Cyanophycinase</fullName>
        <ecNumber evidence="6">3.4.15.6</ecNumber>
    </submittedName>
</protein>
<reference evidence="6 7" key="1">
    <citation type="submission" date="2023-11" db="EMBL/GenBank/DDBJ databases">
        <title>Paucibacter sp. nov., isolated from fresh soil in Korea.</title>
        <authorList>
            <person name="Le N.T.T."/>
        </authorList>
    </citation>
    <scope>NUCLEOTIDE SEQUENCE [LARGE SCALE GENOMIC DNA]</scope>
    <source>
        <strain evidence="6 7">R3-3</strain>
    </source>
</reference>
<dbReference type="Pfam" id="PF03575">
    <property type="entry name" value="Peptidase_S51"/>
    <property type="match status" value="1"/>
</dbReference>
<dbReference type="InterPro" id="IPR029062">
    <property type="entry name" value="Class_I_gatase-like"/>
</dbReference>
<proteinExistence type="inferred from homology"/>
<dbReference type="PANTHER" id="PTHR36175">
    <property type="entry name" value="CYANOPHYCINASE"/>
    <property type="match status" value="1"/>
</dbReference>
<dbReference type="GO" id="GO:0004180">
    <property type="term" value="F:carboxypeptidase activity"/>
    <property type="evidence" value="ECO:0007669"/>
    <property type="project" value="UniProtKB-KW"/>
</dbReference>
<gene>
    <name evidence="6" type="ORF">SNE35_19455</name>
</gene>
<dbReference type="Gene3D" id="3.40.50.880">
    <property type="match status" value="1"/>
</dbReference>
<accession>A0ABU5DK71</accession>
<dbReference type="RefSeq" id="WP_320424645.1">
    <property type="nucleotide sequence ID" value="NZ_JAXCLA010000006.1"/>
</dbReference>
<evidence type="ECO:0000313" key="6">
    <source>
        <dbReference type="EMBL" id="MDY0746698.1"/>
    </source>
</evidence>
<keyword evidence="6" id="KW-0121">Carboxypeptidase</keyword>
<organism evidence="6 7">
    <name type="scientific">Roseateles agri</name>
    <dbReference type="NCBI Taxonomy" id="3098619"/>
    <lineage>
        <taxon>Bacteria</taxon>
        <taxon>Pseudomonadati</taxon>
        <taxon>Pseudomonadota</taxon>
        <taxon>Betaproteobacteria</taxon>
        <taxon>Burkholderiales</taxon>
        <taxon>Sphaerotilaceae</taxon>
        <taxon>Roseateles</taxon>
    </lineage>
</organism>
<evidence type="ECO:0000256" key="5">
    <source>
        <dbReference type="SAM" id="SignalP"/>
    </source>
</evidence>
<dbReference type="SUPFAM" id="SSF52317">
    <property type="entry name" value="Class I glutamine amidotransferase-like"/>
    <property type="match status" value="1"/>
</dbReference>
<evidence type="ECO:0000313" key="7">
    <source>
        <dbReference type="Proteomes" id="UP001285263"/>
    </source>
</evidence>
<dbReference type="CDD" id="cd03145">
    <property type="entry name" value="GAT1_cyanophycinase"/>
    <property type="match status" value="1"/>
</dbReference>